<feature type="transmembrane region" description="Helical" evidence="1">
    <location>
        <begin position="27"/>
        <end position="46"/>
    </location>
</feature>
<dbReference type="Proteomes" id="UP000789390">
    <property type="component" value="Unassembled WGS sequence"/>
</dbReference>
<accession>A0A8J2VYN5</accession>
<comment type="caution">
    <text evidence="2">The sequence shown here is derived from an EMBL/GenBank/DDBJ whole genome shotgun (WGS) entry which is preliminary data.</text>
</comment>
<evidence type="ECO:0000256" key="1">
    <source>
        <dbReference type="SAM" id="Phobius"/>
    </source>
</evidence>
<organism evidence="2 3">
    <name type="scientific">Daphnia galeata</name>
    <dbReference type="NCBI Taxonomy" id="27404"/>
    <lineage>
        <taxon>Eukaryota</taxon>
        <taxon>Metazoa</taxon>
        <taxon>Ecdysozoa</taxon>
        <taxon>Arthropoda</taxon>
        <taxon>Crustacea</taxon>
        <taxon>Branchiopoda</taxon>
        <taxon>Diplostraca</taxon>
        <taxon>Cladocera</taxon>
        <taxon>Anomopoda</taxon>
        <taxon>Daphniidae</taxon>
        <taxon>Daphnia</taxon>
    </lineage>
</organism>
<keyword evidence="1" id="KW-0812">Transmembrane</keyword>
<protein>
    <submittedName>
        <fullName evidence="2">Uncharacterized protein</fullName>
    </submittedName>
</protein>
<keyword evidence="3" id="KW-1185">Reference proteome</keyword>
<dbReference type="AlphaFoldDB" id="A0A8J2VYN5"/>
<keyword evidence="1" id="KW-1133">Transmembrane helix</keyword>
<name>A0A8J2VYN5_9CRUS</name>
<evidence type="ECO:0000313" key="2">
    <source>
        <dbReference type="EMBL" id="CAH0098785.1"/>
    </source>
</evidence>
<evidence type="ECO:0000313" key="3">
    <source>
        <dbReference type="Proteomes" id="UP000789390"/>
    </source>
</evidence>
<reference evidence="2" key="1">
    <citation type="submission" date="2021-11" db="EMBL/GenBank/DDBJ databases">
        <authorList>
            <person name="Schell T."/>
        </authorList>
    </citation>
    <scope>NUCLEOTIDE SEQUENCE</scope>
    <source>
        <strain evidence="2">M5</strain>
    </source>
</reference>
<proteinExistence type="predicted"/>
<dbReference type="OrthoDB" id="10533673at2759"/>
<dbReference type="EMBL" id="CAKKLH010000007">
    <property type="protein sequence ID" value="CAH0098785.1"/>
    <property type="molecule type" value="Genomic_DNA"/>
</dbReference>
<sequence>MNQKDESQIHCVQYLLGRKMKLAKPSVRLMVFIFLWLECLFTITGHCSKMNNLKGKQLRVVTGHFPPVISILRNSSGHIVGYSDLLYNHLLYLSQSLKFT</sequence>
<gene>
    <name evidence="2" type="ORF">DGAL_LOCUS887</name>
</gene>
<keyword evidence="1" id="KW-0472">Membrane</keyword>